<accession>A0A229UT07</accession>
<sequence length="349" mass="37208">MAGGSWDLTSLPVRPGLYMNFKEAAAAQITGGQRGVVAVPLKSFTGGTAAAKAFYTVTTETEALKLFGADSIQSIKLALQGGAKEVLVYTLPDSATAADYADMRTAYDTRPFNVFVFDGEYNESEQAALKAWIAANREEGKHFMAVIGGNAVSDADPVQGNSRSGLNKDDYIINLISGVTVGNATYSSSQFAPYIAGLVAGTSINRSITYAPIQASDVTKRLTNTQIKDALLAGSLVLVHDGEKVKVEQGLTTSKHKIRAVRTRQAVSTDVTQTANDAYIGKIDNNIDGQAALISAVKAYLETLETSNALSDINVSLDPQHQSTGDSVYLLISYREIDSMERIFLTVAI</sequence>
<evidence type="ECO:0000313" key="5">
    <source>
        <dbReference type="Proteomes" id="UP000215509"/>
    </source>
</evidence>
<protein>
    <submittedName>
        <fullName evidence="4">Phage tail sheath protein</fullName>
    </submittedName>
</protein>
<dbReference type="Gene3D" id="3.30.1370.220">
    <property type="match status" value="1"/>
</dbReference>
<dbReference type="InterPro" id="IPR035089">
    <property type="entry name" value="Phage_sheath_subtilisin"/>
</dbReference>
<dbReference type="InterPro" id="IPR020287">
    <property type="entry name" value="Tail_sheath_C"/>
</dbReference>
<comment type="similarity">
    <text evidence="1">Belongs to the myoviridae tail sheath protein family.</text>
</comment>
<evidence type="ECO:0000259" key="2">
    <source>
        <dbReference type="Pfam" id="PF04984"/>
    </source>
</evidence>
<organism evidence="4 5">
    <name type="scientific">Paenibacillus rigui</name>
    <dbReference type="NCBI Taxonomy" id="554312"/>
    <lineage>
        <taxon>Bacteria</taxon>
        <taxon>Bacillati</taxon>
        <taxon>Bacillota</taxon>
        <taxon>Bacilli</taxon>
        <taxon>Bacillales</taxon>
        <taxon>Paenibacillaceae</taxon>
        <taxon>Paenibacillus</taxon>
    </lineage>
</organism>
<reference evidence="4 5" key="1">
    <citation type="submission" date="2017-07" db="EMBL/GenBank/DDBJ databases">
        <title>Genome sequencing and assembly of Paenibacillus rigui.</title>
        <authorList>
            <person name="Mayilraj S."/>
        </authorList>
    </citation>
    <scope>NUCLEOTIDE SEQUENCE [LARGE SCALE GENOMIC DNA]</scope>
    <source>
        <strain evidence="4 5">JCM 16352</strain>
    </source>
</reference>
<dbReference type="AlphaFoldDB" id="A0A229UT07"/>
<name>A0A229UT07_9BACL</name>
<proteinExistence type="inferred from homology"/>
<dbReference type="EMBL" id="NMQW01000014">
    <property type="protein sequence ID" value="OXM86463.1"/>
    <property type="molecule type" value="Genomic_DNA"/>
</dbReference>
<feature type="domain" description="Tail sheath protein subtilisin-like" evidence="2">
    <location>
        <begin position="94"/>
        <end position="253"/>
    </location>
</feature>
<dbReference type="Gene3D" id="3.10.450.690">
    <property type="match status" value="1"/>
</dbReference>
<dbReference type="Gene3D" id="3.40.50.11790">
    <property type="match status" value="1"/>
</dbReference>
<dbReference type="Pfam" id="PF17482">
    <property type="entry name" value="Phage_sheath_1C"/>
    <property type="match status" value="1"/>
</dbReference>
<dbReference type="Pfam" id="PF04984">
    <property type="entry name" value="Phage_sheath_1"/>
    <property type="match status" value="1"/>
</dbReference>
<evidence type="ECO:0000313" key="4">
    <source>
        <dbReference type="EMBL" id="OXM86463.1"/>
    </source>
</evidence>
<dbReference type="OrthoDB" id="89060at2"/>
<keyword evidence="5" id="KW-1185">Reference proteome</keyword>
<dbReference type="Proteomes" id="UP000215509">
    <property type="component" value="Unassembled WGS sequence"/>
</dbReference>
<dbReference type="RefSeq" id="WP_094014679.1">
    <property type="nucleotide sequence ID" value="NZ_NMQW01000014.1"/>
</dbReference>
<gene>
    <name evidence="4" type="ORF">CF651_09815</name>
</gene>
<evidence type="ECO:0000256" key="1">
    <source>
        <dbReference type="ARBA" id="ARBA00008005"/>
    </source>
</evidence>
<feature type="domain" description="Tail sheath protein C-terminal" evidence="3">
    <location>
        <begin position="254"/>
        <end position="348"/>
    </location>
</feature>
<comment type="caution">
    <text evidence="4">The sequence shown here is derived from an EMBL/GenBank/DDBJ whole genome shotgun (WGS) entry which is preliminary data.</text>
</comment>
<evidence type="ECO:0000259" key="3">
    <source>
        <dbReference type="Pfam" id="PF17482"/>
    </source>
</evidence>